<gene>
    <name evidence="1" type="ORF">JZ751_005772</name>
</gene>
<dbReference type="Proteomes" id="UP000824540">
    <property type="component" value="Unassembled WGS sequence"/>
</dbReference>
<comment type="caution">
    <text evidence="1">The sequence shown here is derived from an EMBL/GenBank/DDBJ whole genome shotgun (WGS) entry which is preliminary data.</text>
</comment>
<proteinExistence type="predicted"/>
<dbReference type="EMBL" id="JAFBMS010000130">
    <property type="protein sequence ID" value="KAG9335096.1"/>
    <property type="molecule type" value="Genomic_DNA"/>
</dbReference>
<reference evidence="1" key="1">
    <citation type="thesis" date="2021" institute="BYU ScholarsArchive" country="Provo, UT, USA">
        <title>Applications of and Algorithms for Genome Assembly and Genomic Analyses with an Emphasis on Marine Teleosts.</title>
        <authorList>
            <person name="Pickett B.D."/>
        </authorList>
    </citation>
    <scope>NUCLEOTIDE SEQUENCE</scope>
    <source>
        <strain evidence="1">HI-2016</strain>
    </source>
</reference>
<keyword evidence="2" id="KW-1185">Reference proteome</keyword>
<evidence type="ECO:0000313" key="1">
    <source>
        <dbReference type="EMBL" id="KAG9335096.1"/>
    </source>
</evidence>
<dbReference type="AlphaFoldDB" id="A0A8T2N5A1"/>
<evidence type="ECO:0000313" key="2">
    <source>
        <dbReference type="Proteomes" id="UP000824540"/>
    </source>
</evidence>
<protein>
    <submittedName>
        <fullName evidence="1">Uncharacterized protein</fullName>
    </submittedName>
</protein>
<name>A0A8T2N5A1_9TELE</name>
<accession>A0A8T2N5A1</accession>
<sequence length="59" mass="6730">MAVSQVLKALTFTCTMLPPGSRMLSKEMRQRCVRLHRAALLCAPPPSQSKREACSWIRW</sequence>
<organism evidence="1 2">
    <name type="scientific">Albula glossodonta</name>
    <name type="common">roundjaw bonefish</name>
    <dbReference type="NCBI Taxonomy" id="121402"/>
    <lineage>
        <taxon>Eukaryota</taxon>
        <taxon>Metazoa</taxon>
        <taxon>Chordata</taxon>
        <taxon>Craniata</taxon>
        <taxon>Vertebrata</taxon>
        <taxon>Euteleostomi</taxon>
        <taxon>Actinopterygii</taxon>
        <taxon>Neopterygii</taxon>
        <taxon>Teleostei</taxon>
        <taxon>Albuliformes</taxon>
        <taxon>Albulidae</taxon>
        <taxon>Albula</taxon>
    </lineage>
</organism>